<dbReference type="Proteomes" id="UP000614469">
    <property type="component" value="Unassembled WGS sequence"/>
</dbReference>
<dbReference type="InterPro" id="IPR025241">
    <property type="entry name" value="DUF4190"/>
</dbReference>
<evidence type="ECO:0000313" key="3">
    <source>
        <dbReference type="EMBL" id="MBC8335033.1"/>
    </source>
</evidence>
<evidence type="ECO:0000256" key="1">
    <source>
        <dbReference type="SAM" id="Phobius"/>
    </source>
</evidence>
<feature type="transmembrane region" description="Helical" evidence="1">
    <location>
        <begin position="64"/>
        <end position="94"/>
    </location>
</feature>
<proteinExistence type="predicted"/>
<organism evidence="3 4">
    <name type="scientific">Candidatus Desulfolinea nitratireducens</name>
    <dbReference type="NCBI Taxonomy" id="2841698"/>
    <lineage>
        <taxon>Bacteria</taxon>
        <taxon>Bacillati</taxon>
        <taxon>Chloroflexota</taxon>
        <taxon>Anaerolineae</taxon>
        <taxon>Anaerolineales</taxon>
        <taxon>Anaerolineales incertae sedis</taxon>
        <taxon>Candidatus Desulfolinea</taxon>
    </lineage>
</organism>
<feature type="domain" description="DUF4190" evidence="2">
    <location>
        <begin position="18"/>
        <end position="77"/>
    </location>
</feature>
<protein>
    <submittedName>
        <fullName evidence="3">DUF4190 domain-containing protein</fullName>
    </submittedName>
</protein>
<accession>A0A8J6NGA1</accession>
<dbReference type="EMBL" id="JACNJN010000087">
    <property type="protein sequence ID" value="MBC8335033.1"/>
    <property type="molecule type" value="Genomic_DNA"/>
</dbReference>
<comment type="caution">
    <text evidence="3">The sequence shown here is derived from an EMBL/GenBank/DDBJ whole genome shotgun (WGS) entry which is preliminary data.</text>
</comment>
<gene>
    <name evidence="3" type="ORF">H8E29_07205</name>
</gene>
<keyword evidence="1" id="KW-1133">Transmembrane helix</keyword>
<name>A0A8J6NGA1_9CHLR</name>
<dbReference type="Pfam" id="PF13828">
    <property type="entry name" value="DUF4190"/>
    <property type="match status" value="1"/>
</dbReference>
<reference evidence="3 4" key="1">
    <citation type="submission" date="2020-08" db="EMBL/GenBank/DDBJ databases">
        <title>Bridging the membrane lipid divide: bacteria of the FCB group superphylum have the potential to synthesize archaeal ether lipids.</title>
        <authorList>
            <person name="Villanueva L."/>
            <person name="Von Meijenfeldt F.A.B."/>
            <person name="Westbye A.B."/>
            <person name="Yadav S."/>
            <person name="Hopmans E.C."/>
            <person name="Dutilh B.E."/>
            <person name="Sinninghe Damste J.S."/>
        </authorList>
    </citation>
    <scope>NUCLEOTIDE SEQUENCE [LARGE SCALE GENOMIC DNA]</scope>
    <source>
        <strain evidence="3">NIOZ-UU36</strain>
    </source>
</reference>
<sequence>MTQQPYQQIPPPTPNSTLATISMIAGILGWTIAPLLGSLAAIITGHMAKREIRESMGRLAGDGMATAGLVMGYLQLIPSALCICVVLVMLAMGISIPVLDSFAY</sequence>
<keyword evidence="1" id="KW-0812">Transmembrane</keyword>
<evidence type="ECO:0000259" key="2">
    <source>
        <dbReference type="Pfam" id="PF13828"/>
    </source>
</evidence>
<evidence type="ECO:0000313" key="4">
    <source>
        <dbReference type="Proteomes" id="UP000614469"/>
    </source>
</evidence>
<keyword evidence="1" id="KW-0472">Membrane</keyword>
<feature type="transmembrane region" description="Helical" evidence="1">
    <location>
        <begin position="20"/>
        <end position="43"/>
    </location>
</feature>
<dbReference type="AlphaFoldDB" id="A0A8J6NGA1"/>